<keyword evidence="2" id="KW-0805">Transcription regulation</keyword>
<evidence type="ECO:0000313" key="7">
    <source>
        <dbReference type="Proteomes" id="UP001524435"/>
    </source>
</evidence>
<dbReference type="InterPro" id="IPR005119">
    <property type="entry name" value="LysR_subst-bd"/>
</dbReference>
<dbReference type="PANTHER" id="PTHR30419">
    <property type="entry name" value="HTH-TYPE TRANSCRIPTIONAL REGULATOR YBHD"/>
    <property type="match status" value="1"/>
</dbReference>
<feature type="domain" description="HTH lysR-type" evidence="5">
    <location>
        <begin position="1"/>
        <end position="58"/>
    </location>
</feature>
<organism evidence="6 7">
    <name type="scientific">Massilicoli timonensis</name>
    <dbReference type="NCBI Taxonomy" id="2015901"/>
    <lineage>
        <taxon>Bacteria</taxon>
        <taxon>Bacillati</taxon>
        <taxon>Bacillota</taxon>
        <taxon>Erysipelotrichia</taxon>
        <taxon>Erysipelotrichales</taxon>
        <taxon>Erysipelotrichaceae</taxon>
        <taxon>Massilicoli</taxon>
    </lineage>
</organism>
<dbReference type="EMBL" id="JANGCH010000001">
    <property type="protein sequence ID" value="MCQ5120819.1"/>
    <property type="molecule type" value="Genomic_DNA"/>
</dbReference>
<name>A0ABT1SHX6_9FIRM</name>
<evidence type="ECO:0000313" key="6">
    <source>
        <dbReference type="EMBL" id="MCQ5120819.1"/>
    </source>
</evidence>
<protein>
    <submittedName>
        <fullName evidence="6">LysR family transcriptional regulator</fullName>
    </submittedName>
</protein>
<dbReference type="PRINTS" id="PR00039">
    <property type="entry name" value="HTHLYSR"/>
</dbReference>
<dbReference type="Proteomes" id="UP001524435">
    <property type="component" value="Unassembled WGS sequence"/>
</dbReference>
<keyword evidence="7" id="KW-1185">Reference proteome</keyword>
<dbReference type="PANTHER" id="PTHR30419:SF8">
    <property type="entry name" value="NITROGEN ASSIMILATION TRANSCRIPTIONAL ACTIVATOR-RELATED"/>
    <property type="match status" value="1"/>
</dbReference>
<dbReference type="InterPro" id="IPR050950">
    <property type="entry name" value="HTH-type_LysR_regulators"/>
</dbReference>
<dbReference type="InterPro" id="IPR000847">
    <property type="entry name" value="LysR_HTH_N"/>
</dbReference>
<evidence type="ECO:0000256" key="2">
    <source>
        <dbReference type="ARBA" id="ARBA00023015"/>
    </source>
</evidence>
<sequence length="295" mass="33586">MELRVLKYFVETAHEKSMTKAAANLHVTQPTLSRQLKALEEELGQKLFVRSNYHINLTEEGKLLLKRAEDILQIADKTSEEFASMQSFQGGDIYIGCAESEGIAYLAKTIKQLRSRYHNIRFHLYSGNAQSVNERLDQGLLDFNFIVQPLETAKYESLKIPFRDTWGLIMRKDALLVAKQTLTLDDLIDLPLIVSRQGIANEIPSWLKQKQDQLNIVATYDLIYNAAILVKEGIGYALSFDHLIHTGTDSILCFRPFDPPITSTMHLVWKKNQILSKSAQLFLAELKQLCEQASL</sequence>
<dbReference type="Pfam" id="PF03466">
    <property type="entry name" value="LysR_substrate"/>
    <property type="match status" value="1"/>
</dbReference>
<dbReference type="Gene3D" id="1.10.10.10">
    <property type="entry name" value="Winged helix-like DNA-binding domain superfamily/Winged helix DNA-binding domain"/>
    <property type="match status" value="1"/>
</dbReference>
<reference evidence="6 7" key="1">
    <citation type="submission" date="2022-06" db="EMBL/GenBank/DDBJ databases">
        <title>Isolation of gut microbiota from human fecal samples.</title>
        <authorList>
            <person name="Pamer E.G."/>
            <person name="Barat B."/>
            <person name="Waligurski E."/>
            <person name="Medina S."/>
            <person name="Paddock L."/>
            <person name="Mostad J."/>
        </authorList>
    </citation>
    <scope>NUCLEOTIDE SEQUENCE [LARGE SCALE GENOMIC DNA]</scope>
    <source>
        <strain evidence="6 7">DFI.6.1</strain>
    </source>
</reference>
<accession>A0ABT1SHX6</accession>
<dbReference type="InterPro" id="IPR036388">
    <property type="entry name" value="WH-like_DNA-bd_sf"/>
</dbReference>
<dbReference type="Gene3D" id="3.40.190.290">
    <property type="match status" value="1"/>
</dbReference>
<keyword evidence="3" id="KW-0238">DNA-binding</keyword>
<dbReference type="RefSeq" id="WP_178200152.1">
    <property type="nucleotide sequence ID" value="NZ_CALVCM010000017.1"/>
</dbReference>
<comment type="caution">
    <text evidence="6">The sequence shown here is derived from an EMBL/GenBank/DDBJ whole genome shotgun (WGS) entry which is preliminary data.</text>
</comment>
<keyword evidence="4" id="KW-0804">Transcription</keyword>
<gene>
    <name evidence="6" type="ORF">NE663_00920</name>
</gene>
<dbReference type="InterPro" id="IPR036390">
    <property type="entry name" value="WH_DNA-bd_sf"/>
</dbReference>
<evidence type="ECO:0000259" key="5">
    <source>
        <dbReference type="PROSITE" id="PS50931"/>
    </source>
</evidence>
<dbReference type="SUPFAM" id="SSF46785">
    <property type="entry name" value="Winged helix' DNA-binding domain"/>
    <property type="match status" value="1"/>
</dbReference>
<evidence type="ECO:0000256" key="1">
    <source>
        <dbReference type="ARBA" id="ARBA00009437"/>
    </source>
</evidence>
<comment type="similarity">
    <text evidence="1">Belongs to the LysR transcriptional regulatory family.</text>
</comment>
<proteinExistence type="inferred from homology"/>
<evidence type="ECO:0000256" key="3">
    <source>
        <dbReference type="ARBA" id="ARBA00023125"/>
    </source>
</evidence>
<evidence type="ECO:0000256" key="4">
    <source>
        <dbReference type="ARBA" id="ARBA00023163"/>
    </source>
</evidence>
<dbReference type="SUPFAM" id="SSF53850">
    <property type="entry name" value="Periplasmic binding protein-like II"/>
    <property type="match status" value="1"/>
</dbReference>
<dbReference type="CDD" id="cd05466">
    <property type="entry name" value="PBP2_LTTR_substrate"/>
    <property type="match status" value="1"/>
</dbReference>
<dbReference type="Pfam" id="PF00126">
    <property type="entry name" value="HTH_1"/>
    <property type="match status" value="1"/>
</dbReference>
<dbReference type="PROSITE" id="PS50931">
    <property type="entry name" value="HTH_LYSR"/>
    <property type="match status" value="1"/>
</dbReference>